<dbReference type="Gene3D" id="2.70.40.10">
    <property type="match status" value="1"/>
</dbReference>
<gene>
    <name evidence="3" type="ORF">BT63DRAFT_69970</name>
</gene>
<evidence type="ECO:0000313" key="3">
    <source>
        <dbReference type="EMBL" id="KAF2665614.1"/>
    </source>
</evidence>
<dbReference type="AlphaFoldDB" id="A0A6A6U3T9"/>
<evidence type="ECO:0000256" key="1">
    <source>
        <dbReference type="ARBA" id="ARBA00022801"/>
    </source>
</evidence>
<protein>
    <submittedName>
        <fullName evidence="3">Deoxyuridine 5'-triphosphate nucleotidohydrolase</fullName>
    </submittedName>
</protein>
<organism evidence="3 4">
    <name type="scientific">Microthyrium microscopicum</name>
    <dbReference type="NCBI Taxonomy" id="703497"/>
    <lineage>
        <taxon>Eukaryota</taxon>
        <taxon>Fungi</taxon>
        <taxon>Dikarya</taxon>
        <taxon>Ascomycota</taxon>
        <taxon>Pezizomycotina</taxon>
        <taxon>Dothideomycetes</taxon>
        <taxon>Dothideomycetes incertae sedis</taxon>
        <taxon>Microthyriales</taxon>
        <taxon>Microthyriaceae</taxon>
        <taxon>Microthyrium</taxon>
    </lineage>
</organism>
<sequence length="194" mass="20828">MILPGKTALAKNILSHGIVNRATQVQPCGIDLTLKRVLTFTSSGSVDFDNSQRKLADTTIIPFQPSPALTTTTTTAATASDASVTDTSIPETREPGFIDLPAGAYLVEFNEKLGMPLDAMGELYVRSSLFRSGALLSGGVMDSGYHGALGALLQVINPYGLRLWRDARLGQMVVHEMAEKTDGYQGMYQGKVEM</sequence>
<proteinExistence type="predicted"/>
<evidence type="ECO:0000256" key="2">
    <source>
        <dbReference type="ARBA" id="ARBA00023080"/>
    </source>
</evidence>
<dbReference type="PANTHER" id="PTHR42680">
    <property type="entry name" value="DCTP DEAMINASE"/>
    <property type="match status" value="1"/>
</dbReference>
<name>A0A6A6U3T9_9PEZI</name>
<dbReference type="SUPFAM" id="SSF51283">
    <property type="entry name" value="dUTPase-like"/>
    <property type="match status" value="1"/>
</dbReference>
<dbReference type="GO" id="GO:0008829">
    <property type="term" value="F:dCTP deaminase activity"/>
    <property type="evidence" value="ECO:0007669"/>
    <property type="project" value="InterPro"/>
</dbReference>
<dbReference type="PANTHER" id="PTHR42680:SF3">
    <property type="entry name" value="DCTP DEAMINASE"/>
    <property type="match status" value="1"/>
</dbReference>
<keyword evidence="4" id="KW-1185">Reference proteome</keyword>
<dbReference type="InterPro" id="IPR011962">
    <property type="entry name" value="dCTP_deaminase"/>
</dbReference>
<dbReference type="OrthoDB" id="2874071at2759"/>
<reference evidence="3" key="1">
    <citation type="journal article" date="2020" name="Stud. Mycol.">
        <title>101 Dothideomycetes genomes: a test case for predicting lifestyles and emergence of pathogens.</title>
        <authorList>
            <person name="Haridas S."/>
            <person name="Albert R."/>
            <person name="Binder M."/>
            <person name="Bloem J."/>
            <person name="Labutti K."/>
            <person name="Salamov A."/>
            <person name="Andreopoulos B."/>
            <person name="Baker S."/>
            <person name="Barry K."/>
            <person name="Bills G."/>
            <person name="Bluhm B."/>
            <person name="Cannon C."/>
            <person name="Castanera R."/>
            <person name="Culley D."/>
            <person name="Daum C."/>
            <person name="Ezra D."/>
            <person name="Gonzalez J."/>
            <person name="Henrissat B."/>
            <person name="Kuo A."/>
            <person name="Liang C."/>
            <person name="Lipzen A."/>
            <person name="Lutzoni F."/>
            <person name="Magnuson J."/>
            <person name="Mondo S."/>
            <person name="Nolan M."/>
            <person name="Ohm R."/>
            <person name="Pangilinan J."/>
            <person name="Park H.-J."/>
            <person name="Ramirez L."/>
            <person name="Alfaro M."/>
            <person name="Sun H."/>
            <person name="Tritt A."/>
            <person name="Yoshinaga Y."/>
            <person name="Zwiers L.-H."/>
            <person name="Turgeon B."/>
            <person name="Goodwin S."/>
            <person name="Spatafora J."/>
            <person name="Crous P."/>
            <person name="Grigoriev I."/>
        </authorList>
    </citation>
    <scope>NUCLEOTIDE SEQUENCE</scope>
    <source>
        <strain evidence="3">CBS 115976</strain>
    </source>
</reference>
<accession>A0A6A6U3T9</accession>
<dbReference type="InterPro" id="IPR036157">
    <property type="entry name" value="dUTPase-like_sf"/>
</dbReference>
<keyword evidence="1 3" id="KW-0378">Hydrolase</keyword>
<dbReference type="CDD" id="cd07557">
    <property type="entry name" value="trimeric_dUTPase"/>
    <property type="match status" value="1"/>
</dbReference>
<evidence type="ECO:0000313" key="4">
    <source>
        <dbReference type="Proteomes" id="UP000799302"/>
    </source>
</evidence>
<dbReference type="Proteomes" id="UP000799302">
    <property type="component" value="Unassembled WGS sequence"/>
</dbReference>
<dbReference type="EMBL" id="MU004240">
    <property type="protein sequence ID" value="KAF2665614.1"/>
    <property type="molecule type" value="Genomic_DNA"/>
</dbReference>
<dbReference type="InterPro" id="IPR033704">
    <property type="entry name" value="dUTPase_trimeric"/>
</dbReference>
<dbReference type="Pfam" id="PF22769">
    <property type="entry name" value="DCD"/>
    <property type="match status" value="1"/>
</dbReference>
<keyword evidence="2" id="KW-0546">Nucleotide metabolism</keyword>
<dbReference type="GO" id="GO:0006229">
    <property type="term" value="P:dUTP biosynthetic process"/>
    <property type="evidence" value="ECO:0007669"/>
    <property type="project" value="InterPro"/>
</dbReference>